<accession>A0A5M6BYY2</accession>
<evidence type="ECO:0000256" key="3">
    <source>
        <dbReference type="ARBA" id="ARBA00022525"/>
    </source>
</evidence>
<dbReference type="Proteomes" id="UP000322225">
    <property type="component" value="Chromosome 4"/>
</dbReference>
<evidence type="ECO:0000313" key="7">
    <source>
        <dbReference type="Proteomes" id="UP000322225"/>
    </source>
</evidence>
<evidence type="ECO:0000313" key="6">
    <source>
        <dbReference type="EMBL" id="WWD17678.1"/>
    </source>
</evidence>
<evidence type="ECO:0000256" key="4">
    <source>
        <dbReference type="ARBA" id="ARBA00022729"/>
    </source>
</evidence>
<reference evidence="6" key="1">
    <citation type="submission" date="2017-08" db="EMBL/GenBank/DDBJ databases">
        <authorList>
            <person name="Cuomo C."/>
            <person name="Billmyre B."/>
            <person name="Heitman J."/>
        </authorList>
    </citation>
    <scope>NUCLEOTIDE SEQUENCE</scope>
    <source>
        <strain evidence="6">CBS 12478</strain>
    </source>
</reference>
<dbReference type="InterPro" id="IPR004911">
    <property type="entry name" value="Interferon-induced_GILT"/>
</dbReference>
<gene>
    <name evidence="6" type="ORF">CI109_102119</name>
</gene>
<protein>
    <submittedName>
        <fullName evidence="6">Uncharacterized protein</fullName>
    </submittedName>
</protein>
<organism evidence="6 7">
    <name type="scientific">Kwoniella shandongensis</name>
    <dbReference type="NCBI Taxonomy" id="1734106"/>
    <lineage>
        <taxon>Eukaryota</taxon>
        <taxon>Fungi</taxon>
        <taxon>Dikarya</taxon>
        <taxon>Basidiomycota</taxon>
        <taxon>Agaricomycotina</taxon>
        <taxon>Tremellomycetes</taxon>
        <taxon>Tremellales</taxon>
        <taxon>Cryptococcaceae</taxon>
        <taxon>Kwoniella</taxon>
    </lineage>
</organism>
<dbReference type="GO" id="GO:0005576">
    <property type="term" value="C:extracellular region"/>
    <property type="evidence" value="ECO:0007669"/>
    <property type="project" value="UniProtKB-SubCell"/>
</dbReference>
<dbReference type="Pfam" id="PF03227">
    <property type="entry name" value="GILT"/>
    <property type="match status" value="1"/>
</dbReference>
<dbReference type="KEGG" id="ksn:43589021"/>
<comment type="subcellular location">
    <subcellularLocation>
        <location evidence="1">Secreted</location>
    </subcellularLocation>
</comment>
<dbReference type="EMBL" id="CP144054">
    <property type="protein sequence ID" value="WWD17678.1"/>
    <property type="molecule type" value="Genomic_DNA"/>
</dbReference>
<dbReference type="AlphaFoldDB" id="A0A5M6BYY2"/>
<keyword evidence="3" id="KW-0964">Secreted</keyword>
<dbReference type="OrthoDB" id="958254at2759"/>
<evidence type="ECO:0000256" key="2">
    <source>
        <dbReference type="ARBA" id="ARBA00005679"/>
    </source>
</evidence>
<proteinExistence type="inferred from homology"/>
<dbReference type="GO" id="GO:0016671">
    <property type="term" value="F:oxidoreductase activity, acting on a sulfur group of donors, disulfide as acceptor"/>
    <property type="evidence" value="ECO:0007669"/>
    <property type="project" value="InterPro"/>
</dbReference>
<comment type="similarity">
    <text evidence="2">Belongs to the GILT family.</text>
</comment>
<keyword evidence="7" id="KW-1185">Reference proteome</keyword>
<evidence type="ECO:0000256" key="5">
    <source>
        <dbReference type="ARBA" id="ARBA00023180"/>
    </source>
</evidence>
<dbReference type="PANTHER" id="PTHR13234">
    <property type="entry name" value="GAMMA-INTERFERON INDUCIBLE LYSOSOMAL THIOL REDUCTASE GILT"/>
    <property type="match status" value="1"/>
</dbReference>
<sequence length="262" mass="28994">MHLKSAITTLALLWASSSLALTAPPQLLLAADGALAHIEGQSNKVNLSLFVMSRCPDARLCEDLFEEVFKTDGVFDKVNLDMNYIGHINKTEPLGVSCKHGPIECLGNAHQLCAYHHLPIEDYWAFVQCQNFPSSFPKEIGELSFAKRCIETIGADWWESGVGECAQGKLKHNDTSSPASHDVERQLGKEGRKLLRKNIKRTVKRKVERSCTIEIQSTLVNAGKRTCAVDGGVWSGCDDGHTASDFVRVIEAEWKNLKSQKD</sequence>
<dbReference type="GeneID" id="43589021"/>
<keyword evidence="4" id="KW-0732">Signal</keyword>
<dbReference type="RefSeq" id="XP_031860996.1">
    <property type="nucleotide sequence ID" value="XM_032004881.1"/>
</dbReference>
<dbReference type="PANTHER" id="PTHR13234:SF8">
    <property type="entry name" value="GAMMA-INTERFERON-INDUCIBLE LYSOSOMAL THIOL REDUCTASE"/>
    <property type="match status" value="1"/>
</dbReference>
<evidence type="ECO:0000256" key="1">
    <source>
        <dbReference type="ARBA" id="ARBA00004613"/>
    </source>
</evidence>
<reference evidence="6" key="2">
    <citation type="submission" date="2024-01" db="EMBL/GenBank/DDBJ databases">
        <title>Comparative genomics of Cryptococcus and Kwoniella reveals pathogenesis evolution and contrasting modes of karyotype evolution via chromosome fusion or intercentromeric recombination.</title>
        <authorList>
            <person name="Coelho M.A."/>
            <person name="David-Palma M."/>
            <person name="Shea T."/>
            <person name="Bowers K."/>
            <person name="McGinley-Smith S."/>
            <person name="Mohammad A.W."/>
            <person name="Gnirke A."/>
            <person name="Yurkov A.M."/>
            <person name="Nowrousian M."/>
            <person name="Sun S."/>
            <person name="Cuomo C.A."/>
            <person name="Heitman J."/>
        </authorList>
    </citation>
    <scope>NUCLEOTIDE SEQUENCE</scope>
    <source>
        <strain evidence="6">CBS 12478</strain>
    </source>
</reference>
<keyword evidence="5" id="KW-0325">Glycoprotein</keyword>
<name>A0A5M6BYY2_9TREE</name>